<reference evidence="1" key="1">
    <citation type="journal article" date="2020" name="Nat. Ecol. Evol.">
        <title>Deeply conserved synteny resolves early events in vertebrate evolution.</title>
        <authorList>
            <person name="Simakov O."/>
            <person name="Marletaz F."/>
            <person name="Yue J.X."/>
            <person name="O'Connell B."/>
            <person name="Jenkins J."/>
            <person name="Brandt A."/>
            <person name="Calef R."/>
            <person name="Tung C.H."/>
            <person name="Huang T.K."/>
            <person name="Schmutz J."/>
            <person name="Satoh N."/>
            <person name="Yu J.K."/>
            <person name="Putnam N.H."/>
            <person name="Green R.E."/>
            <person name="Rokhsar D.S."/>
        </authorList>
    </citation>
    <scope>NUCLEOTIDE SEQUENCE [LARGE SCALE GENOMIC DNA]</scope>
    <source>
        <strain evidence="1">S238N-H82</strain>
    </source>
</reference>
<evidence type="ECO:0000313" key="1">
    <source>
        <dbReference type="Proteomes" id="UP000001554"/>
    </source>
</evidence>
<accession>A0A9J7LDS0</accession>
<gene>
    <name evidence="2" type="primary">LOC118418926</name>
</gene>
<sequence length="163" mass="17136">MEPEIKDFIGDLKPGGLSRPIDFIVLYADGSQEHYDQVQVLKHELNKVGQADNMLMIVDHDGLGDADIDYPQITGQLHEKVLIITRPSSAWTEGPCLCGGVGVLANWIAGPILCGAALCHCGAGPGHGTAGPGLCATNYKTPGSGLCTLQRTPDVWALGGLAF</sequence>
<name>A0A9J7LDS0_BRAFL</name>
<dbReference type="KEGG" id="bfo:118418926"/>
<dbReference type="AlphaFoldDB" id="A0A9J7LDS0"/>
<reference evidence="2" key="2">
    <citation type="submission" date="2025-08" db="UniProtKB">
        <authorList>
            <consortium name="RefSeq"/>
        </authorList>
    </citation>
    <scope>IDENTIFICATION</scope>
    <source>
        <strain evidence="2">S238N-H82</strain>
        <tissue evidence="2">Testes</tissue>
    </source>
</reference>
<dbReference type="RefSeq" id="XP_035680962.1">
    <property type="nucleotide sequence ID" value="XM_035825069.1"/>
</dbReference>
<dbReference type="GeneID" id="118418926"/>
<evidence type="ECO:0000313" key="2">
    <source>
        <dbReference type="RefSeq" id="XP_035680962.1"/>
    </source>
</evidence>
<organism evidence="1 2">
    <name type="scientific">Branchiostoma floridae</name>
    <name type="common">Florida lancelet</name>
    <name type="synonym">Amphioxus</name>
    <dbReference type="NCBI Taxonomy" id="7739"/>
    <lineage>
        <taxon>Eukaryota</taxon>
        <taxon>Metazoa</taxon>
        <taxon>Chordata</taxon>
        <taxon>Cephalochordata</taxon>
        <taxon>Leptocardii</taxon>
        <taxon>Amphioxiformes</taxon>
        <taxon>Branchiostomatidae</taxon>
        <taxon>Branchiostoma</taxon>
    </lineage>
</organism>
<proteinExistence type="predicted"/>
<protein>
    <submittedName>
        <fullName evidence="2">Uncharacterized protein LOC118418926</fullName>
    </submittedName>
</protein>
<dbReference type="Proteomes" id="UP000001554">
    <property type="component" value="Chromosome 7"/>
</dbReference>
<keyword evidence="1" id="KW-1185">Reference proteome</keyword>